<dbReference type="GeneID" id="108270485"/>
<name>A0A9F7TMY5_ICTPU</name>
<keyword evidence="4" id="KW-0833">Ubl conjugation pathway</keyword>
<dbReference type="PANTHER" id="PTHR46896:SF1">
    <property type="entry name" value="SENTRIN-SPECIFIC PROTEASE 6"/>
    <property type="match status" value="1"/>
</dbReference>
<proteinExistence type="inferred from homology"/>
<evidence type="ECO:0000256" key="5">
    <source>
        <dbReference type="ARBA" id="ARBA00022801"/>
    </source>
</evidence>
<keyword evidence="8" id="KW-1185">Reference proteome</keyword>
<dbReference type="KEGG" id="ipu:108270485"/>
<dbReference type="RefSeq" id="XP_053538789.1">
    <property type="nucleotide sequence ID" value="XM_053682814.1"/>
</dbReference>
<dbReference type="CTD" id="334398"/>
<gene>
    <name evidence="9" type="primary">senp6b</name>
</gene>
<dbReference type="GO" id="GO:0090169">
    <property type="term" value="P:regulation of spindle assembly"/>
    <property type="evidence" value="ECO:0007669"/>
    <property type="project" value="TreeGrafter"/>
</dbReference>
<evidence type="ECO:0000256" key="6">
    <source>
        <dbReference type="SAM" id="MobiDB-lite"/>
    </source>
</evidence>
<reference evidence="9" key="2">
    <citation type="submission" date="2025-08" db="UniProtKB">
        <authorList>
            <consortium name="RefSeq"/>
        </authorList>
    </citation>
    <scope>IDENTIFICATION</scope>
    <source>
        <tissue evidence="9">Blood</tissue>
    </source>
</reference>
<sequence>MQSQKTRLRFFQSSTEQFCEPSPSMPHILEERNSVKLSFNQCTPPSQGVVLKKRRFRHTLLSARSKNTKSNDNDEMENPETNSLPLMDEAGPVVKPKSSNSEEPTSYVGAQPLLRVSRKYRMRDQYGYLLEKKEHMARAPASATLLPASRMEGCSKLTLNVRRLKLGTLNMIFRGPVTFSVDYIEITNEVRIEALELTSCEWCKGYHLPALFLQMTDAACCRLREQLAVSTDMGTWDGCQSTNQQEKYLLIIFERVPTVVEEATLEEIFTEIGKLKNLSILVKLTCEEANDRLMAHKHSKELFSGPFSPTNVQNEVTTLSVPDSEADDDDLMACPSSHTQLTKALVMYPPPPAKGGFSITTEDLCCLDEGEFLNDVIMDFYLKYLVCETLEEEDANRYHVFSSFFYKSLTQNDMQEDPDSTSLSIQERRHKRVRTWTRHLDLFKKDFIFVPINQSAHWYLAVICFPGRASQCSIVDPCENKKDENSIVFISSSPFSNPMSLFYNHQTSEQVSKWSESEGVMDEGFCLVSDDDLDEQCNGSSRYAFKISDTTYKPPCILIMDSLSCGAKPTVVQVLQEYLAMEWRVRKGSLWSFGKQPMRGWSVQVPQQDNHTDCGVYVLQYVESFITNPPRTFNPAMDLRDWFPQKLVKKKRERIKRLIFRLHQQQQAELGE</sequence>
<evidence type="ECO:0000256" key="3">
    <source>
        <dbReference type="ARBA" id="ARBA00022670"/>
    </source>
</evidence>
<dbReference type="GO" id="GO:0016926">
    <property type="term" value="P:protein desumoylation"/>
    <property type="evidence" value="ECO:0007669"/>
    <property type="project" value="TreeGrafter"/>
</dbReference>
<evidence type="ECO:0000256" key="2">
    <source>
        <dbReference type="ARBA" id="ARBA00022553"/>
    </source>
</evidence>
<evidence type="ECO:0000313" key="9">
    <source>
        <dbReference type="RefSeq" id="XP_053538789.1"/>
    </source>
</evidence>
<dbReference type="Gene3D" id="3.40.395.10">
    <property type="entry name" value="Adenoviral Proteinase, Chain A"/>
    <property type="match status" value="1"/>
</dbReference>
<dbReference type="GO" id="GO:0005737">
    <property type="term" value="C:cytoplasm"/>
    <property type="evidence" value="ECO:0007669"/>
    <property type="project" value="TreeGrafter"/>
</dbReference>
<dbReference type="GO" id="GO:0005634">
    <property type="term" value="C:nucleus"/>
    <property type="evidence" value="ECO:0007669"/>
    <property type="project" value="TreeGrafter"/>
</dbReference>
<organism evidence="8 9">
    <name type="scientific">Ictalurus punctatus</name>
    <name type="common">Channel catfish</name>
    <name type="synonym">Silurus punctatus</name>
    <dbReference type="NCBI Taxonomy" id="7998"/>
    <lineage>
        <taxon>Eukaryota</taxon>
        <taxon>Metazoa</taxon>
        <taxon>Chordata</taxon>
        <taxon>Craniata</taxon>
        <taxon>Vertebrata</taxon>
        <taxon>Euteleostomi</taxon>
        <taxon>Actinopterygii</taxon>
        <taxon>Neopterygii</taxon>
        <taxon>Teleostei</taxon>
        <taxon>Ostariophysi</taxon>
        <taxon>Siluriformes</taxon>
        <taxon>Ictaluridae</taxon>
        <taxon>Ictalurus</taxon>
    </lineage>
</organism>
<dbReference type="InterPro" id="IPR038765">
    <property type="entry name" value="Papain-like_cys_pep_sf"/>
</dbReference>
<dbReference type="SUPFAM" id="SSF54001">
    <property type="entry name" value="Cysteine proteinases"/>
    <property type="match status" value="1"/>
</dbReference>
<keyword evidence="5" id="KW-0378">Hydrolase</keyword>
<accession>A0A9F7TMY5</accession>
<evidence type="ECO:0000256" key="1">
    <source>
        <dbReference type="ARBA" id="ARBA00005234"/>
    </source>
</evidence>
<evidence type="ECO:0000313" key="8">
    <source>
        <dbReference type="Proteomes" id="UP000221080"/>
    </source>
</evidence>
<dbReference type="PANTHER" id="PTHR46896">
    <property type="entry name" value="SENTRIN-SPECIFIC PROTEASE"/>
    <property type="match status" value="1"/>
</dbReference>
<protein>
    <submittedName>
        <fullName evidence="9">Sentrin-specific protease 6 isoform X1</fullName>
    </submittedName>
</protein>
<keyword evidence="2" id="KW-0597">Phosphoprotein</keyword>
<evidence type="ECO:0000259" key="7">
    <source>
        <dbReference type="PROSITE" id="PS50600"/>
    </source>
</evidence>
<dbReference type="InterPro" id="IPR003653">
    <property type="entry name" value="Peptidase_C48_C"/>
</dbReference>
<feature type="domain" description="Ubiquitin-like protease family profile" evidence="7">
    <location>
        <begin position="357"/>
        <end position="625"/>
    </location>
</feature>
<dbReference type="Pfam" id="PF02902">
    <property type="entry name" value="Peptidase_C48"/>
    <property type="match status" value="1"/>
</dbReference>
<dbReference type="OrthoDB" id="442460at2759"/>
<feature type="region of interest" description="Disordered" evidence="6">
    <location>
        <begin position="60"/>
        <end position="106"/>
    </location>
</feature>
<keyword evidence="3 9" id="KW-0645">Protease</keyword>
<dbReference type="GO" id="GO:0090234">
    <property type="term" value="P:regulation of kinetochore assembly"/>
    <property type="evidence" value="ECO:0007669"/>
    <property type="project" value="TreeGrafter"/>
</dbReference>
<dbReference type="PROSITE" id="PS50600">
    <property type="entry name" value="ULP_PROTEASE"/>
    <property type="match status" value="1"/>
</dbReference>
<dbReference type="Proteomes" id="UP000221080">
    <property type="component" value="Chromosome 9"/>
</dbReference>
<dbReference type="GO" id="GO:0006508">
    <property type="term" value="P:proteolysis"/>
    <property type="evidence" value="ECO:0007669"/>
    <property type="project" value="UniProtKB-KW"/>
</dbReference>
<evidence type="ECO:0000256" key="4">
    <source>
        <dbReference type="ARBA" id="ARBA00022786"/>
    </source>
</evidence>
<dbReference type="GO" id="GO:0070139">
    <property type="term" value="F:SUMO-specific endopeptidase activity"/>
    <property type="evidence" value="ECO:0007669"/>
    <property type="project" value="TreeGrafter"/>
</dbReference>
<dbReference type="AlphaFoldDB" id="A0A9F7TMY5"/>
<dbReference type="InterPro" id="IPR051947">
    <property type="entry name" value="Sentrin-specific_protease"/>
</dbReference>
<comment type="similarity">
    <text evidence="1">Belongs to the peptidase C48 family.</text>
</comment>
<reference evidence="8" key="1">
    <citation type="journal article" date="2016" name="Nat. Commun.">
        <title>The channel catfish genome sequence provides insights into the evolution of scale formation in teleosts.</title>
        <authorList>
            <person name="Liu Z."/>
            <person name="Liu S."/>
            <person name="Yao J."/>
            <person name="Bao L."/>
            <person name="Zhang J."/>
            <person name="Li Y."/>
            <person name="Jiang C."/>
            <person name="Sun L."/>
            <person name="Wang R."/>
            <person name="Zhang Y."/>
            <person name="Zhou T."/>
            <person name="Zeng Q."/>
            <person name="Fu Q."/>
            <person name="Gao S."/>
            <person name="Li N."/>
            <person name="Koren S."/>
            <person name="Jiang Y."/>
            <person name="Zimin A."/>
            <person name="Xu P."/>
            <person name="Phillippy A.M."/>
            <person name="Geng X."/>
            <person name="Song L."/>
            <person name="Sun F."/>
            <person name="Li C."/>
            <person name="Wang X."/>
            <person name="Chen A."/>
            <person name="Jin Y."/>
            <person name="Yuan Z."/>
            <person name="Yang Y."/>
            <person name="Tan S."/>
            <person name="Peatman E."/>
            <person name="Lu J."/>
            <person name="Qin Z."/>
            <person name="Dunham R."/>
            <person name="Li Z."/>
            <person name="Sonstegard T."/>
            <person name="Feng J."/>
            <person name="Danzmann R.G."/>
            <person name="Schroeder S."/>
            <person name="Scheffler B."/>
            <person name="Duke M.V."/>
            <person name="Ballard L."/>
            <person name="Kucuktas H."/>
            <person name="Kaltenboeck L."/>
            <person name="Liu H."/>
            <person name="Armbruster J."/>
            <person name="Xie Y."/>
            <person name="Kirby M.L."/>
            <person name="Tian Y."/>
            <person name="Flanagan M.E."/>
            <person name="Mu W."/>
            <person name="Waldbieser G.C."/>
        </authorList>
    </citation>
    <scope>NUCLEOTIDE SEQUENCE [LARGE SCALE GENOMIC DNA]</scope>
    <source>
        <strain evidence="8">SDA103</strain>
    </source>
</reference>